<keyword evidence="1" id="KW-0378">Hydrolase</keyword>
<evidence type="ECO:0000313" key="1">
    <source>
        <dbReference type="EMBL" id="HCW93113.1"/>
    </source>
</evidence>
<sequence length="52" mass="6154">MIEKFLFKKNIYNKNTDPVNSYVLRLCEMVKKNRSLDEPIQNAEFSVVDTET</sequence>
<dbReference type="AlphaFoldDB" id="A0A3D5QBK7"/>
<gene>
    <name evidence="1" type="ORF">DHM44_05470</name>
</gene>
<name>A0A3D5QBK7_FLESI</name>
<keyword evidence="1" id="KW-0269">Exonuclease</keyword>
<organism evidence="1 2">
    <name type="scientific">Flexistipes sinusarabici</name>
    <dbReference type="NCBI Taxonomy" id="2352"/>
    <lineage>
        <taxon>Bacteria</taxon>
        <taxon>Pseudomonadati</taxon>
        <taxon>Deferribacterota</taxon>
        <taxon>Deferribacteres</taxon>
        <taxon>Deferribacterales</taxon>
        <taxon>Flexistipitaceae</taxon>
        <taxon>Flexistipes</taxon>
    </lineage>
</organism>
<dbReference type="EMBL" id="DPPF01000110">
    <property type="protein sequence ID" value="HCW93113.1"/>
    <property type="molecule type" value="Genomic_DNA"/>
</dbReference>
<dbReference type="Proteomes" id="UP000262325">
    <property type="component" value="Unassembled WGS sequence"/>
</dbReference>
<protein>
    <submittedName>
        <fullName evidence="1">3'-5' exonuclease</fullName>
    </submittedName>
</protein>
<keyword evidence="1" id="KW-0540">Nuclease</keyword>
<proteinExistence type="predicted"/>
<feature type="non-terminal residue" evidence="1">
    <location>
        <position position="52"/>
    </location>
</feature>
<comment type="caution">
    <text evidence="1">The sequence shown here is derived from an EMBL/GenBank/DDBJ whole genome shotgun (WGS) entry which is preliminary data.</text>
</comment>
<dbReference type="GO" id="GO:0004527">
    <property type="term" value="F:exonuclease activity"/>
    <property type="evidence" value="ECO:0007669"/>
    <property type="project" value="UniProtKB-KW"/>
</dbReference>
<accession>A0A3D5QBK7</accession>
<evidence type="ECO:0000313" key="2">
    <source>
        <dbReference type="Proteomes" id="UP000262325"/>
    </source>
</evidence>
<reference evidence="1 2" key="1">
    <citation type="journal article" date="2018" name="Nat. Biotechnol.">
        <title>A standardized bacterial taxonomy based on genome phylogeny substantially revises the tree of life.</title>
        <authorList>
            <person name="Parks D.H."/>
            <person name="Chuvochina M."/>
            <person name="Waite D.W."/>
            <person name="Rinke C."/>
            <person name="Skarshewski A."/>
            <person name="Chaumeil P.A."/>
            <person name="Hugenholtz P."/>
        </authorList>
    </citation>
    <scope>NUCLEOTIDE SEQUENCE [LARGE SCALE GENOMIC DNA]</scope>
    <source>
        <strain evidence="1">UBA8672</strain>
    </source>
</reference>